<dbReference type="PATRIC" id="fig|749414.3.peg.9950"/>
<dbReference type="InterPro" id="IPR053161">
    <property type="entry name" value="Ulvan_degrading_GH"/>
</dbReference>
<dbReference type="Gene3D" id="2.60.120.260">
    <property type="entry name" value="Galactose-binding domain-like"/>
    <property type="match status" value="1"/>
</dbReference>
<dbReference type="Pfam" id="PF17132">
    <property type="entry name" value="Glyco_hydro_106"/>
    <property type="match status" value="1"/>
</dbReference>
<dbReference type="EMBL" id="CP002047">
    <property type="protein sequence ID" value="ADI12784.1"/>
    <property type="molecule type" value="Genomic_DNA"/>
</dbReference>
<proteinExistence type="predicted"/>
<dbReference type="Proteomes" id="UP000000377">
    <property type="component" value="Chromosome"/>
</dbReference>
<name>D7C9S2_STRBB</name>
<dbReference type="KEGG" id="sbh:SBI_09666"/>
<dbReference type="HOGENOM" id="CLU_003772_0_1_11"/>
<evidence type="ECO:0000313" key="1">
    <source>
        <dbReference type="EMBL" id="ADI12784.1"/>
    </source>
</evidence>
<dbReference type="PANTHER" id="PTHR36848">
    <property type="entry name" value="DNA-BINDING PROTEIN (PUTATIVE SECRETED PROTEIN)-RELATED"/>
    <property type="match status" value="1"/>
</dbReference>
<sequence length="954" mass="101765">MMTPDSIKDQVAQIRASGAGGYEANQLTRVLESAPGYDPAAMGWGTTRWTDTWTNLFTAGKAAGLRVDGIYTPGWSAGTQTVNPDGPGSAKEVTFGQAWLNAGATFDGPLPTPTLPPGVHDQVLQGVVAYRCLKHCAAPSAKDSVPVLDPESAVDLTDDVADGEVSWTAPTAPADARYVLVAAWMNGTGQTVALAATAKTTYLVDHFSQSGFRAVKDYWDDHAMTPQLRKAMKAGGGSMFFDSLELNREGEQVRSWTGDFLQQFHKRRGYSLVPYLAGVGVTDPVFDFTGDTGDRVREDYNQTLSDLFVDNHLRPLRSWARKVGMTVRGQGYSSWGPSPIDPMDSATLLDIPEGEDLSFTSGFTEGPPKFINTRGSDVWRSMASAAAQSGHNVVSTECCAASGSAQVQRQLLLAHVNQQFSVGVNQMVWHGWADQSAGAAAKWPGFSPFGAYVADVYGPQNPTFDDDKAINTYVGRMQTVLRRGELRGDVAIYRDDRGHSVSGSTGDLYFTDQSLARAGYTYGFMNSTLMRAPSATVSGGRLNPAGLGYGAFVWDTTANPETNPTMDLADAKRLLSWAKSGLPVIVVGDLPTRVRGNHPDQDTKLAAVIRQLLATRSVQQVATEAGVLGALSKAGVKPSVSYSDSPVVSLHRQTTDTDYYYLFNSGADTVTTTAKFTGSGAPYQYDAWTGAVTRMPLYSRTDSGVRATVSLASGDATVIAITRGNEDTRAAQLRDVCPTYATDSTAWTVVRPDNAHLTVRATKTGSYETRLSTGKTVTSHVKTLPNVTSPSTWTLDVTSWQAGSGGPNDTDKVALDRRTITPAADGNLPDWQHIDGLAKVAGTSTYTTTITTGSGWAADSGAYLDLGKINGLATVTVNGRRLPAVNQLNPNKIDLRGYLKKGTNTIDVGVSTLLGNAAYNSNTSYGLVGPVKVTGYTERNITAGCPSPVKVGRQ</sequence>
<dbReference type="InterPro" id="IPR008979">
    <property type="entry name" value="Galactose-bd-like_sf"/>
</dbReference>
<protein>
    <recommendedName>
        <fullName evidence="3">Secreted protein</fullName>
    </recommendedName>
</protein>
<gene>
    <name evidence="1" type="ordered locus">SBI_09666</name>
</gene>
<dbReference type="AlphaFoldDB" id="D7C9S2"/>
<evidence type="ECO:0000313" key="2">
    <source>
        <dbReference type="Proteomes" id="UP000000377"/>
    </source>
</evidence>
<dbReference type="PANTHER" id="PTHR36848:SF2">
    <property type="entry name" value="SECRETED PROTEIN"/>
    <property type="match status" value="1"/>
</dbReference>
<dbReference type="SUPFAM" id="SSF49785">
    <property type="entry name" value="Galactose-binding domain-like"/>
    <property type="match status" value="1"/>
</dbReference>
<evidence type="ECO:0008006" key="3">
    <source>
        <dbReference type="Google" id="ProtNLM"/>
    </source>
</evidence>
<dbReference type="eggNOG" id="COG3250">
    <property type="taxonomic scope" value="Bacteria"/>
</dbReference>
<accession>D7C9S2</accession>
<keyword evidence="2" id="KW-1185">Reference proteome</keyword>
<dbReference type="STRING" id="749414.SBI_09666"/>
<reference evidence="1 2" key="1">
    <citation type="journal article" date="2010" name="J. Bacteriol.">
        <title>Genome sequence of the milbemycin-producing bacterium Streptomyces bingchenggensis.</title>
        <authorList>
            <person name="Wang X.J."/>
            <person name="Yan Y.J."/>
            <person name="Zhang B."/>
            <person name="An J."/>
            <person name="Wang J.J."/>
            <person name="Tian J."/>
            <person name="Jiang L."/>
            <person name="Chen Y.H."/>
            <person name="Huang S.X."/>
            <person name="Yin M."/>
            <person name="Zhang J."/>
            <person name="Gao A.L."/>
            <person name="Liu C.X."/>
            <person name="Zhu Z.X."/>
            <person name="Xiang W.S."/>
        </authorList>
    </citation>
    <scope>NUCLEOTIDE SEQUENCE [LARGE SCALE GENOMIC DNA]</scope>
    <source>
        <strain evidence="1 2">BCW-1</strain>
    </source>
</reference>
<organism evidence="1 2">
    <name type="scientific">Streptomyces bingchenggensis (strain BCW-1)</name>
    <dbReference type="NCBI Taxonomy" id="749414"/>
    <lineage>
        <taxon>Bacteria</taxon>
        <taxon>Bacillati</taxon>
        <taxon>Actinomycetota</taxon>
        <taxon>Actinomycetes</taxon>
        <taxon>Kitasatosporales</taxon>
        <taxon>Streptomycetaceae</taxon>
        <taxon>Streptomyces</taxon>
    </lineage>
</organism>